<dbReference type="InterPro" id="IPR009100">
    <property type="entry name" value="AcylCoA_DH/oxidase_NM_dom_sf"/>
</dbReference>
<feature type="domain" description="Acyl-CoA dehydrogenase/oxidase N-terminal" evidence="7">
    <location>
        <begin position="6"/>
        <end position="119"/>
    </location>
</feature>
<dbReference type="Gene3D" id="1.10.540.10">
    <property type="entry name" value="Acyl-CoA dehydrogenase/oxidase, N-terminal domain"/>
    <property type="match status" value="1"/>
</dbReference>
<dbReference type="InterPro" id="IPR037069">
    <property type="entry name" value="AcylCoA_DH/ox_N_sf"/>
</dbReference>
<evidence type="ECO:0000256" key="4">
    <source>
        <dbReference type="ARBA" id="ARBA00022827"/>
    </source>
</evidence>
<keyword evidence="5" id="KW-0560">Oxidoreductase</keyword>
<keyword evidence="4" id="KW-0274">FAD</keyword>
<evidence type="ECO:0000259" key="7">
    <source>
        <dbReference type="Pfam" id="PF02771"/>
    </source>
</evidence>
<name>A0A975K8E7_9SPHN</name>
<accession>A0A975K8E7</accession>
<keyword evidence="3" id="KW-0285">Flavoprotein</keyword>
<dbReference type="Pfam" id="PF02771">
    <property type="entry name" value="Acyl-CoA_dh_N"/>
    <property type="match status" value="1"/>
</dbReference>
<evidence type="ECO:0000313" key="9">
    <source>
        <dbReference type="Proteomes" id="UP000681425"/>
    </source>
</evidence>
<dbReference type="AlphaFoldDB" id="A0A975K8E7"/>
<dbReference type="GO" id="GO:0050660">
    <property type="term" value="F:flavin adenine dinucleotide binding"/>
    <property type="evidence" value="ECO:0007669"/>
    <property type="project" value="InterPro"/>
</dbReference>
<keyword evidence="9" id="KW-1185">Reference proteome</keyword>
<evidence type="ECO:0000256" key="2">
    <source>
        <dbReference type="ARBA" id="ARBA00009347"/>
    </source>
</evidence>
<comment type="cofactor">
    <cofactor evidence="1">
        <name>FAD</name>
        <dbReference type="ChEBI" id="CHEBI:57692"/>
    </cofactor>
</comment>
<sequence length="357" mass="37936">MNFDYTEEERALAEQARRLLADKSPPSLIRSLLEGEGADRREALWTEISALGWPAVAIPESQGGIEFGHVALCALAEEIGRAVAPLPMLPSIYLAAEAIAAAGTQPQMQRWLPALASGEIIGTAFLTPGAITVRDGRLTGSVSPVPYGAEAGVAIISATDGLHLVDLTRPGVTRSVLNTIDDSVPHAAITFDAVEAEPLGARNGSALGDHIVSRAAVLVAFEQLGGAEACLQMALGYVRERKTFARVIGSYQAIKHRLTDIYVATEVARSNAYYAAWALATGAPELPLAAAAARIAATEAYEFASAECIQIHGGIGFTWEADCHLHYRRSRLLAQALGPIAQWHDRLADALDRREAA</sequence>
<dbReference type="InterPro" id="IPR036250">
    <property type="entry name" value="AcylCo_DH-like_C"/>
</dbReference>
<proteinExistence type="inferred from homology"/>
<dbReference type="Gene3D" id="1.20.140.10">
    <property type="entry name" value="Butyryl-CoA Dehydrogenase, subunit A, domain 3"/>
    <property type="match status" value="1"/>
</dbReference>
<dbReference type="GO" id="GO:0003995">
    <property type="term" value="F:acyl-CoA dehydrogenase activity"/>
    <property type="evidence" value="ECO:0007669"/>
    <property type="project" value="TreeGrafter"/>
</dbReference>
<organism evidence="8 9">
    <name type="scientific">Sphingobium phenoxybenzoativorans</name>
    <dbReference type="NCBI Taxonomy" id="1592790"/>
    <lineage>
        <taxon>Bacteria</taxon>
        <taxon>Pseudomonadati</taxon>
        <taxon>Pseudomonadota</taxon>
        <taxon>Alphaproteobacteria</taxon>
        <taxon>Sphingomonadales</taxon>
        <taxon>Sphingomonadaceae</taxon>
        <taxon>Sphingobium</taxon>
    </lineage>
</organism>
<protein>
    <submittedName>
        <fullName evidence="8">Acyl-CoA/acyl-ACP dehydrogenase</fullName>
    </submittedName>
</protein>
<dbReference type="PANTHER" id="PTHR43884">
    <property type="entry name" value="ACYL-COA DEHYDROGENASE"/>
    <property type="match status" value="1"/>
</dbReference>
<dbReference type="SUPFAM" id="SSF56645">
    <property type="entry name" value="Acyl-CoA dehydrogenase NM domain-like"/>
    <property type="match status" value="1"/>
</dbReference>
<dbReference type="Proteomes" id="UP000681425">
    <property type="component" value="Chromosome"/>
</dbReference>
<evidence type="ECO:0000256" key="3">
    <source>
        <dbReference type="ARBA" id="ARBA00022630"/>
    </source>
</evidence>
<reference evidence="8" key="1">
    <citation type="submission" date="2021-04" db="EMBL/GenBank/DDBJ databases">
        <title>Isolation of p-tert-butylphenol degrading bacteria Sphingobium phenoxybenzoativorans Tas13 from active sludge.</title>
        <authorList>
            <person name="Li Y."/>
        </authorList>
    </citation>
    <scope>NUCLEOTIDE SEQUENCE</scope>
    <source>
        <strain evidence="8">Tas13</strain>
    </source>
</reference>
<dbReference type="PANTHER" id="PTHR43884:SF20">
    <property type="entry name" value="ACYL-COA DEHYDROGENASE FADE28"/>
    <property type="match status" value="1"/>
</dbReference>
<dbReference type="Pfam" id="PF00441">
    <property type="entry name" value="Acyl-CoA_dh_1"/>
    <property type="match status" value="1"/>
</dbReference>
<evidence type="ECO:0000259" key="6">
    <source>
        <dbReference type="Pfam" id="PF00441"/>
    </source>
</evidence>
<evidence type="ECO:0000256" key="5">
    <source>
        <dbReference type="ARBA" id="ARBA00023002"/>
    </source>
</evidence>
<dbReference type="InterPro" id="IPR013786">
    <property type="entry name" value="AcylCoA_DH/ox_N"/>
</dbReference>
<evidence type="ECO:0000256" key="1">
    <source>
        <dbReference type="ARBA" id="ARBA00001974"/>
    </source>
</evidence>
<dbReference type="KEGG" id="spph:KFK14_04480"/>
<dbReference type="SUPFAM" id="SSF47203">
    <property type="entry name" value="Acyl-CoA dehydrogenase C-terminal domain-like"/>
    <property type="match status" value="1"/>
</dbReference>
<comment type="similarity">
    <text evidence="2">Belongs to the acyl-CoA dehydrogenase family.</text>
</comment>
<dbReference type="RefSeq" id="WP_212610019.1">
    <property type="nucleotide sequence ID" value="NZ_CP073910.1"/>
</dbReference>
<evidence type="ECO:0000313" key="8">
    <source>
        <dbReference type="EMBL" id="QUT06704.1"/>
    </source>
</evidence>
<gene>
    <name evidence="8" type="ORF">KFK14_04480</name>
</gene>
<dbReference type="InterPro" id="IPR009075">
    <property type="entry name" value="AcylCo_DH/oxidase_C"/>
</dbReference>
<feature type="domain" description="Acyl-CoA dehydrogenase/oxidase C-terminal" evidence="6">
    <location>
        <begin position="216"/>
        <end position="339"/>
    </location>
</feature>
<dbReference type="EMBL" id="CP073910">
    <property type="protein sequence ID" value="QUT06704.1"/>
    <property type="molecule type" value="Genomic_DNA"/>
</dbReference>